<dbReference type="EMBL" id="NRRL01000051">
    <property type="protein sequence ID" value="MBK1669538.1"/>
    <property type="molecule type" value="Genomic_DNA"/>
</dbReference>
<dbReference type="InterPro" id="IPR004027">
    <property type="entry name" value="SEC_C_motif"/>
</dbReference>
<reference evidence="2 3" key="1">
    <citation type="journal article" date="2020" name="Microorganisms">
        <title>Osmotic Adaptation and Compatible Solute Biosynthesis of Phototrophic Bacteria as Revealed from Genome Analyses.</title>
        <authorList>
            <person name="Imhoff J.F."/>
            <person name="Rahn T."/>
            <person name="Kunzel S."/>
            <person name="Keller A."/>
            <person name="Neulinger S.C."/>
        </authorList>
    </citation>
    <scope>NUCLEOTIDE SEQUENCE [LARGE SCALE GENOMIC DNA]</scope>
    <source>
        <strain evidence="2 3">DSM 9895</strain>
    </source>
</reference>
<keyword evidence="3" id="KW-1185">Reference proteome</keyword>
<accession>A0ABS1DGY8</accession>
<evidence type="ECO:0008006" key="4">
    <source>
        <dbReference type="Google" id="ProtNLM"/>
    </source>
</evidence>
<name>A0ABS1DGY8_9PROT</name>
<protein>
    <recommendedName>
        <fullName evidence="4">YecA family protein</fullName>
    </recommendedName>
</protein>
<dbReference type="SUPFAM" id="SSF101327">
    <property type="entry name" value="YgfB-like"/>
    <property type="match status" value="1"/>
</dbReference>
<dbReference type="Pfam" id="PF03695">
    <property type="entry name" value="UPF0149"/>
    <property type="match status" value="1"/>
</dbReference>
<dbReference type="Gene3D" id="3.10.450.50">
    <property type="match status" value="1"/>
</dbReference>
<dbReference type="Proteomes" id="UP001296873">
    <property type="component" value="Unassembled WGS sequence"/>
</dbReference>
<organism evidence="2 3">
    <name type="scientific">Rhodovibrio sodomensis</name>
    <dbReference type="NCBI Taxonomy" id="1088"/>
    <lineage>
        <taxon>Bacteria</taxon>
        <taxon>Pseudomonadati</taxon>
        <taxon>Pseudomonadota</taxon>
        <taxon>Alphaproteobacteria</taxon>
        <taxon>Rhodospirillales</taxon>
        <taxon>Rhodovibrionaceae</taxon>
        <taxon>Rhodovibrio</taxon>
    </lineage>
</organism>
<evidence type="ECO:0000313" key="2">
    <source>
        <dbReference type="EMBL" id="MBK1669538.1"/>
    </source>
</evidence>
<feature type="compositionally biased region" description="Basic residues" evidence="1">
    <location>
        <begin position="166"/>
        <end position="175"/>
    </location>
</feature>
<gene>
    <name evidence="2" type="ORF">CKO28_15975</name>
</gene>
<evidence type="ECO:0000256" key="1">
    <source>
        <dbReference type="SAM" id="MobiDB-lite"/>
    </source>
</evidence>
<sequence>MPMIWGDAPFESEQQGQWVLAAVMARLNEINQFVRLAREQPPTFHFDRGPDGEPSVRGWAMGFLKALSLREDAWVPLLEHETAHQLVAPMFAYMADANGDPVMTVDDVPADELDSYLATVMPDLIQGIYAFWELREPSESQSMAPPAPSRRRKVGRNEPCPCGSGRKAKRCCGAG</sequence>
<proteinExistence type="predicted"/>
<evidence type="ECO:0000313" key="3">
    <source>
        <dbReference type="Proteomes" id="UP001296873"/>
    </source>
</evidence>
<dbReference type="SUPFAM" id="SSF103642">
    <property type="entry name" value="Sec-C motif"/>
    <property type="match status" value="1"/>
</dbReference>
<dbReference type="InterPro" id="IPR036255">
    <property type="entry name" value="YgfB-like_sf"/>
</dbReference>
<feature type="region of interest" description="Disordered" evidence="1">
    <location>
        <begin position="139"/>
        <end position="175"/>
    </location>
</feature>
<dbReference type="Pfam" id="PF02810">
    <property type="entry name" value="SEC-C"/>
    <property type="match status" value="1"/>
</dbReference>
<comment type="caution">
    <text evidence="2">The sequence shown here is derived from an EMBL/GenBank/DDBJ whole genome shotgun (WGS) entry which is preliminary data.</text>
</comment>
<dbReference type="InterPro" id="IPR011978">
    <property type="entry name" value="YgfB-like"/>
</dbReference>
<dbReference type="NCBIfam" id="TIGR02292">
    <property type="entry name" value="ygfB_yecA"/>
    <property type="match status" value="1"/>
</dbReference>